<evidence type="ECO:0000313" key="2">
    <source>
        <dbReference type="Proteomes" id="UP001432062"/>
    </source>
</evidence>
<keyword evidence="2" id="KW-1185">Reference proteome</keyword>
<accession>A0ABZ1YHV9</accession>
<proteinExistence type="predicted"/>
<dbReference type="RefSeq" id="WP_329405267.1">
    <property type="nucleotide sequence ID" value="NZ_CP109441.1"/>
</dbReference>
<gene>
    <name evidence="1" type="ORF">OG563_25570</name>
</gene>
<name>A0ABZ1YHV9_9NOCA</name>
<protein>
    <submittedName>
        <fullName evidence="1">Uncharacterized protein</fullName>
    </submittedName>
</protein>
<dbReference type="Proteomes" id="UP001432062">
    <property type="component" value="Chromosome"/>
</dbReference>
<reference evidence="1" key="1">
    <citation type="submission" date="2022-10" db="EMBL/GenBank/DDBJ databases">
        <title>The complete genomes of actinobacterial strains from the NBC collection.</title>
        <authorList>
            <person name="Joergensen T.S."/>
            <person name="Alvarez Arevalo M."/>
            <person name="Sterndorff E.B."/>
            <person name="Faurdal D."/>
            <person name="Vuksanovic O."/>
            <person name="Mourched A.-S."/>
            <person name="Charusanti P."/>
            <person name="Shaw S."/>
            <person name="Blin K."/>
            <person name="Weber T."/>
        </authorList>
    </citation>
    <scope>NUCLEOTIDE SEQUENCE</scope>
    <source>
        <strain evidence="1">NBC_01482</strain>
    </source>
</reference>
<dbReference type="EMBL" id="CP109441">
    <property type="protein sequence ID" value="WUV42628.1"/>
    <property type="molecule type" value="Genomic_DNA"/>
</dbReference>
<organism evidence="1 2">
    <name type="scientific">Nocardia vinacea</name>
    <dbReference type="NCBI Taxonomy" id="96468"/>
    <lineage>
        <taxon>Bacteria</taxon>
        <taxon>Bacillati</taxon>
        <taxon>Actinomycetota</taxon>
        <taxon>Actinomycetes</taxon>
        <taxon>Mycobacteriales</taxon>
        <taxon>Nocardiaceae</taxon>
        <taxon>Nocardia</taxon>
    </lineage>
</organism>
<sequence length="99" mass="11198">MTKKKAQPNPMFAVTMVNAIHQDVDGYGDRWVATVDHGNMRADWIAQAVAKDARTVRIWCDDCGNSVHLCPEIRDYLPSGIRKSLADAWEHYHPTHHAS</sequence>
<evidence type="ECO:0000313" key="1">
    <source>
        <dbReference type="EMBL" id="WUV42628.1"/>
    </source>
</evidence>